<name>A0A0R2KAU5_9LACO</name>
<dbReference type="Proteomes" id="UP000051749">
    <property type="component" value="Unassembled WGS sequence"/>
</dbReference>
<protein>
    <submittedName>
        <fullName evidence="2">ComK protein</fullName>
    </submittedName>
</protein>
<organism evidence="1 3">
    <name type="scientific">Pediococcus ethanolidurans</name>
    <dbReference type="NCBI Taxonomy" id="319653"/>
    <lineage>
        <taxon>Bacteria</taxon>
        <taxon>Bacillati</taxon>
        <taxon>Bacillota</taxon>
        <taxon>Bacilli</taxon>
        <taxon>Lactobacillales</taxon>
        <taxon>Lactobacillaceae</taxon>
        <taxon>Pediococcus</taxon>
    </lineage>
</organism>
<gene>
    <name evidence="1" type="ORF">IV87_GL000076</name>
    <name evidence="2" type="ORF">SAMN04487973_10191</name>
</gene>
<dbReference type="RefSeq" id="WP_057804921.1">
    <property type="nucleotide sequence ID" value="NZ_BJYP01000001.1"/>
</dbReference>
<dbReference type="OrthoDB" id="2155584at2"/>
<dbReference type="GeneID" id="76042561"/>
<dbReference type="PATRIC" id="fig|319653.3.peg.76"/>
<accession>A0A0R2KAU5</accession>
<comment type="caution">
    <text evidence="1">The sequence shown here is derived from an EMBL/GenBank/DDBJ whole genome shotgun (WGS) entry which is preliminary data.</text>
</comment>
<dbReference type="GO" id="GO:0030420">
    <property type="term" value="P:establishment of competence for transformation"/>
    <property type="evidence" value="ECO:0007669"/>
    <property type="project" value="InterPro"/>
</dbReference>
<reference evidence="2 4" key="2">
    <citation type="submission" date="2016-10" db="EMBL/GenBank/DDBJ databases">
        <authorList>
            <person name="Varghese N."/>
            <person name="Submissions S."/>
        </authorList>
    </citation>
    <scope>NUCLEOTIDE SEQUENCE [LARGE SCALE GENOMIC DNA]</scope>
    <source>
        <strain evidence="2 4">CGMCC 1.3889</strain>
    </source>
</reference>
<dbReference type="EMBL" id="FOGK01000001">
    <property type="protein sequence ID" value="SER02815.1"/>
    <property type="molecule type" value="Genomic_DNA"/>
</dbReference>
<sequence>MDTIHLEKLNELQEVIERRTISRFEQIADMAQTIDKTDICEETTFYIHDTSHWSTEYNSIVFDAHRGIHKTKKTTKALINRYARSKEANFLLMQAMGRQLSVNNSWPYVLGNTQFAPTSGPSKEYTNWIAVHHLKDIYPDPKDENRLFLIFNGGYRLNVRIDFKDFYRKLVTVRKYYDFQQDFARYLAGQFNSEVRIVPSDNYLDTRIPRSPDSPRSEYQNCREILIRIAHQVFRTMNPEDHHFDILDMEDVYNDTLKDKALL</sequence>
<dbReference type="InterPro" id="IPR010461">
    <property type="entry name" value="ComK"/>
</dbReference>
<evidence type="ECO:0000313" key="4">
    <source>
        <dbReference type="Proteomes" id="UP000182818"/>
    </source>
</evidence>
<dbReference type="STRING" id="319653.SAMN04487973_10191"/>
<evidence type="ECO:0000313" key="1">
    <source>
        <dbReference type="EMBL" id="KRN83607.1"/>
    </source>
</evidence>
<proteinExistence type="predicted"/>
<dbReference type="Pfam" id="PF06338">
    <property type="entry name" value="ComK"/>
    <property type="match status" value="1"/>
</dbReference>
<evidence type="ECO:0000313" key="2">
    <source>
        <dbReference type="EMBL" id="SER02815.1"/>
    </source>
</evidence>
<dbReference type="Proteomes" id="UP000182818">
    <property type="component" value="Unassembled WGS sequence"/>
</dbReference>
<reference evidence="1 3" key="1">
    <citation type="journal article" date="2015" name="Genome Announc.">
        <title>Expanding the biotechnology potential of lactobacilli through comparative genomics of 213 strains and associated genera.</title>
        <authorList>
            <person name="Sun Z."/>
            <person name="Harris H.M."/>
            <person name="McCann A."/>
            <person name="Guo C."/>
            <person name="Argimon S."/>
            <person name="Zhang W."/>
            <person name="Yang X."/>
            <person name="Jeffery I.B."/>
            <person name="Cooney J.C."/>
            <person name="Kagawa T.F."/>
            <person name="Liu W."/>
            <person name="Song Y."/>
            <person name="Salvetti E."/>
            <person name="Wrobel A."/>
            <person name="Rasinkangas P."/>
            <person name="Parkhill J."/>
            <person name="Rea M.C."/>
            <person name="O'Sullivan O."/>
            <person name="Ritari J."/>
            <person name="Douillard F.P."/>
            <person name="Paul Ross R."/>
            <person name="Yang R."/>
            <person name="Briner A.E."/>
            <person name="Felis G.E."/>
            <person name="de Vos W.M."/>
            <person name="Barrangou R."/>
            <person name="Klaenhammer T.R."/>
            <person name="Caufield P.W."/>
            <person name="Cui Y."/>
            <person name="Zhang H."/>
            <person name="O'Toole P.W."/>
        </authorList>
    </citation>
    <scope>NUCLEOTIDE SEQUENCE [LARGE SCALE GENOMIC DNA]</scope>
    <source>
        <strain evidence="1 3">DSM 22301</strain>
    </source>
</reference>
<keyword evidence="4" id="KW-1185">Reference proteome</keyword>
<dbReference type="EMBL" id="JQBY01000001">
    <property type="protein sequence ID" value="KRN83607.1"/>
    <property type="molecule type" value="Genomic_DNA"/>
</dbReference>
<evidence type="ECO:0000313" key="3">
    <source>
        <dbReference type="Proteomes" id="UP000051749"/>
    </source>
</evidence>
<dbReference type="AlphaFoldDB" id="A0A0R2KAU5"/>